<dbReference type="Proteomes" id="UP000727407">
    <property type="component" value="Unassembled WGS sequence"/>
</dbReference>
<keyword evidence="2" id="KW-0963">Cytoplasm</keyword>
<dbReference type="AlphaFoldDB" id="A0A8J4UQ06"/>
<feature type="domain" description="Tubby N-terminal" evidence="4">
    <location>
        <begin position="22"/>
        <end position="77"/>
    </location>
</feature>
<evidence type="ECO:0000313" key="5">
    <source>
        <dbReference type="EMBL" id="KAF5901627.1"/>
    </source>
</evidence>
<organism evidence="5 6">
    <name type="scientific">Clarias magur</name>
    <name type="common">Asian catfish</name>
    <name type="synonym">Macropteronotus magur</name>
    <dbReference type="NCBI Taxonomy" id="1594786"/>
    <lineage>
        <taxon>Eukaryota</taxon>
        <taxon>Metazoa</taxon>
        <taxon>Chordata</taxon>
        <taxon>Craniata</taxon>
        <taxon>Vertebrata</taxon>
        <taxon>Euteleostomi</taxon>
        <taxon>Actinopterygii</taxon>
        <taxon>Neopterygii</taxon>
        <taxon>Teleostei</taxon>
        <taxon>Ostariophysi</taxon>
        <taxon>Siluriformes</taxon>
        <taxon>Clariidae</taxon>
        <taxon>Clarias</taxon>
    </lineage>
</organism>
<name>A0A8J4UQ06_CLAMG</name>
<feature type="compositionally biased region" description="Polar residues" evidence="3">
    <location>
        <begin position="1"/>
        <end position="17"/>
    </location>
</feature>
<evidence type="ECO:0000256" key="3">
    <source>
        <dbReference type="SAM" id="MobiDB-lite"/>
    </source>
</evidence>
<dbReference type="Pfam" id="PF16322">
    <property type="entry name" value="Tub_N"/>
    <property type="match status" value="1"/>
</dbReference>
<reference evidence="5" key="1">
    <citation type="submission" date="2020-07" db="EMBL/GenBank/DDBJ databases">
        <title>Clarias magur genome sequencing, assembly and annotation.</title>
        <authorList>
            <person name="Kushwaha B."/>
            <person name="Kumar R."/>
            <person name="Das P."/>
            <person name="Joshi C.G."/>
            <person name="Kumar D."/>
            <person name="Nagpure N.S."/>
            <person name="Pandey M."/>
            <person name="Agarwal S."/>
            <person name="Srivastava S."/>
            <person name="Singh M."/>
            <person name="Sahoo L."/>
            <person name="Jayasankar P."/>
            <person name="Meher P.K."/>
            <person name="Koringa P.G."/>
            <person name="Iquebal M.A."/>
            <person name="Das S.P."/>
            <person name="Bit A."/>
            <person name="Patnaik S."/>
            <person name="Patel N."/>
            <person name="Shah T.M."/>
            <person name="Hinsu A."/>
            <person name="Jena J.K."/>
        </authorList>
    </citation>
    <scope>NUCLEOTIDE SEQUENCE</scope>
    <source>
        <strain evidence="5">CIFAMagur01</strain>
        <tissue evidence="5">Testis</tissue>
    </source>
</reference>
<evidence type="ECO:0000256" key="2">
    <source>
        <dbReference type="ARBA" id="ARBA00022490"/>
    </source>
</evidence>
<dbReference type="OrthoDB" id="8963343at2759"/>
<comment type="caution">
    <text evidence="5">The sequence shown here is derived from an EMBL/GenBank/DDBJ whole genome shotgun (WGS) entry which is preliminary data.</text>
</comment>
<sequence length="85" mass="10110">MSYYISSLNDDSNSLRQQKLEKQRALLEQKQRRKRQEPLMVQPNPEARPRRSRPRRSEEQALLVDSRLSITNDIIFDGKEGRDLE</sequence>
<proteinExistence type="predicted"/>
<dbReference type="InterPro" id="IPR005398">
    <property type="entry name" value="Tubby_N"/>
</dbReference>
<dbReference type="EMBL" id="QNUK01000108">
    <property type="protein sequence ID" value="KAF5901627.1"/>
    <property type="molecule type" value="Genomic_DNA"/>
</dbReference>
<keyword evidence="6" id="KW-1185">Reference proteome</keyword>
<comment type="subcellular location">
    <subcellularLocation>
        <location evidence="1">Cytoplasm</location>
    </subcellularLocation>
</comment>
<feature type="region of interest" description="Disordered" evidence="3">
    <location>
        <begin position="1"/>
        <end position="62"/>
    </location>
</feature>
<protein>
    <submittedName>
        <fullName evidence="5">Tubby-related protein 3-like isoform X2</fullName>
    </submittedName>
</protein>
<accession>A0A8J4UQ06</accession>
<feature type="compositionally biased region" description="Basic and acidic residues" evidence="3">
    <location>
        <begin position="18"/>
        <end position="30"/>
    </location>
</feature>
<evidence type="ECO:0000256" key="1">
    <source>
        <dbReference type="ARBA" id="ARBA00004496"/>
    </source>
</evidence>
<evidence type="ECO:0000313" key="6">
    <source>
        <dbReference type="Proteomes" id="UP000727407"/>
    </source>
</evidence>
<evidence type="ECO:0000259" key="4">
    <source>
        <dbReference type="Pfam" id="PF16322"/>
    </source>
</evidence>
<dbReference type="PRINTS" id="PR01574">
    <property type="entry name" value="TUBBYPROTEIN"/>
</dbReference>
<gene>
    <name evidence="5" type="ORF">DAT39_008613</name>
</gene>
<dbReference type="GO" id="GO:0005737">
    <property type="term" value="C:cytoplasm"/>
    <property type="evidence" value="ECO:0007669"/>
    <property type="project" value="UniProtKB-SubCell"/>
</dbReference>